<feature type="transmembrane region" description="Helical" evidence="1">
    <location>
        <begin position="150"/>
        <end position="176"/>
    </location>
</feature>
<evidence type="ECO:0000256" key="1">
    <source>
        <dbReference type="SAM" id="Phobius"/>
    </source>
</evidence>
<feature type="transmembrane region" description="Helical" evidence="1">
    <location>
        <begin position="111"/>
        <end position="144"/>
    </location>
</feature>
<evidence type="ECO:0000313" key="2">
    <source>
        <dbReference type="EMBL" id="REC73252.1"/>
    </source>
</evidence>
<accession>A0A3D9D5G6</accession>
<reference evidence="2 3" key="1">
    <citation type="journal article" date="2006" name="Int. J. Syst. Evol. Microbiol.">
        <title>Chryseobacterium hispanicum sp. nov., isolated from the drinking water distribution system of Sevilla, Spain.</title>
        <authorList>
            <person name="Gallego V."/>
            <person name="Garcia M.T."/>
            <person name="Ventosa A."/>
        </authorList>
    </citation>
    <scope>NUCLEOTIDE SEQUENCE [LARGE SCALE GENOMIC DNA]</scope>
    <source>
        <strain evidence="2 3">KCTC 22104</strain>
    </source>
</reference>
<feature type="transmembrane region" description="Helical" evidence="1">
    <location>
        <begin position="245"/>
        <end position="263"/>
    </location>
</feature>
<name>A0A3D9D5G6_9FLAO</name>
<evidence type="ECO:0000313" key="3">
    <source>
        <dbReference type="Proteomes" id="UP000256326"/>
    </source>
</evidence>
<dbReference type="AlphaFoldDB" id="A0A3D9D5G6"/>
<feature type="transmembrane region" description="Helical" evidence="1">
    <location>
        <begin position="296"/>
        <end position="313"/>
    </location>
</feature>
<dbReference type="Proteomes" id="UP000256326">
    <property type="component" value="Unassembled WGS sequence"/>
</dbReference>
<keyword evidence="3" id="KW-1185">Reference proteome</keyword>
<keyword evidence="1" id="KW-0812">Transmembrane</keyword>
<keyword evidence="1" id="KW-0472">Membrane</keyword>
<dbReference type="RefSeq" id="WP_116031574.1">
    <property type="nucleotide sequence ID" value="NZ_JBHLVV010000067.1"/>
</dbReference>
<proteinExistence type="predicted"/>
<feature type="transmembrane region" description="Helical" evidence="1">
    <location>
        <begin position="17"/>
        <end position="37"/>
    </location>
</feature>
<sequence>MNLVINNLKIKKSESKVIFALAIIFCVLIAFFKESIFPEKYFFDSYGIQDLVEHPYKSVGDTSVTNTANFYKILHVDRFVWTPILALLSYLIGILVVFKKYNVEAISFTKFLLITAYSVMAMVYISTFSKDLVVFLLVVLPFIFFEKKYLFVWTLFVLFYATFFRNYWFITILLFWGFKFFIVKRPKLLLFVIPVYYVLISFVYNYIFGTPLSMIRYMTNLDRDADSAQTAIAIFIKGSNFFMEAMNYFVTLIFLIAPIPLILLAKPFYIILALLIIVFFYNFIKLYIKEYFNKDYTNIFSFVISFMLVQSLFEPDYGSFVRHLAPLYPLIFVCIAKNTKFLKTENPLI</sequence>
<feature type="transmembrane region" description="Helical" evidence="1">
    <location>
        <begin position="188"/>
        <end position="208"/>
    </location>
</feature>
<dbReference type="OrthoDB" id="2286267at2"/>
<gene>
    <name evidence="2" type="ORF">DRF58_00420</name>
</gene>
<feature type="transmembrane region" description="Helical" evidence="1">
    <location>
        <begin position="268"/>
        <end position="284"/>
    </location>
</feature>
<keyword evidence="1" id="KW-1133">Transmembrane helix</keyword>
<organism evidence="2 3">
    <name type="scientific">Epilithonimonas hispanica</name>
    <dbReference type="NCBI Taxonomy" id="358687"/>
    <lineage>
        <taxon>Bacteria</taxon>
        <taxon>Pseudomonadati</taxon>
        <taxon>Bacteroidota</taxon>
        <taxon>Flavobacteriia</taxon>
        <taxon>Flavobacteriales</taxon>
        <taxon>Weeksellaceae</taxon>
        <taxon>Chryseobacterium group</taxon>
        <taxon>Epilithonimonas</taxon>
    </lineage>
</organism>
<dbReference type="EMBL" id="QNUG01000001">
    <property type="protein sequence ID" value="REC73252.1"/>
    <property type="molecule type" value="Genomic_DNA"/>
</dbReference>
<feature type="transmembrane region" description="Helical" evidence="1">
    <location>
        <begin position="79"/>
        <end position="99"/>
    </location>
</feature>
<evidence type="ECO:0008006" key="4">
    <source>
        <dbReference type="Google" id="ProtNLM"/>
    </source>
</evidence>
<protein>
    <recommendedName>
        <fullName evidence="4">EpsG family protein</fullName>
    </recommendedName>
</protein>
<comment type="caution">
    <text evidence="2">The sequence shown here is derived from an EMBL/GenBank/DDBJ whole genome shotgun (WGS) entry which is preliminary data.</text>
</comment>